<dbReference type="STRING" id="1037660.A0A066VND7"/>
<keyword evidence="2" id="KW-0862">Zinc</keyword>
<evidence type="ECO:0000313" key="5">
    <source>
        <dbReference type="EMBL" id="KDN41788.1"/>
    </source>
</evidence>
<evidence type="ECO:0000259" key="4">
    <source>
        <dbReference type="Pfam" id="PF08240"/>
    </source>
</evidence>
<dbReference type="InterPro" id="IPR013154">
    <property type="entry name" value="ADH-like_N"/>
</dbReference>
<comment type="caution">
    <text evidence="5">The sequence shown here is derived from an EMBL/GenBank/DDBJ whole genome shotgun (WGS) entry which is preliminary data.</text>
</comment>
<dbReference type="PANTHER" id="PTHR42683">
    <property type="entry name" value="ALDEHYDE REDUCTASE"/>
    <property type="match status" value="1"/>
</dbReference>
<gene>
    <name evidence="5" type="ORF">K437DRAFT_263935</name>
</gene>
<keyword evidence="6" id="KW-1185">Reference proteome</keyword>
<dbReference type="SUPFAM" id="SSF51735">
    <property type="entry name" value="NAD(P)-binding Rossmann-fold domains"/>
    <property type="match status" value="1"/>
</dbReference>
<evidence type="ECO:0000313" key="6">
    <source>
        <dbReference type="Proteomes" id="UP000027361"/>
    </source>
</evidence>
<proteinExistence type="predicted"/>
<organism evidence="5 6">
    <name type="scientific">Tilletiaria anomala (strain ATCC 24038 / CBS 436.72 / UBC 951)</name>
    <dbReference type="NCBI Taxonomy" id="1037660"/>
    <lineage>
        <taxon>Eukaryota</taxon>
        <taxon>Fungi</taxon>
        <taxon>Dikarya</taxon>
        <taxon>Basidiomycota</taxon>
        <taxon>Ustilaginomycotina</taxon>
        <taxon>Exobasidiomycetes</taxon>
        <taxon>Georgefischeriales</taxon>
        <taxon>Tilletiariaceae</taxon>
        <taxon>Tilletiaria</taxon>
    </lineage>
</organism>
<dbReference type="InterPro" id="IPR036291">
    <property type="entry name" value="NAD(P)-bd_dom_sf"/>
</dbReference>
<dbReference type="AlphaFoldDB" id="A0A066VND7"/>
<dbReference type="InterPro" id="IPR047109">
    <property type="entry name" value="CAD-like"/>
</dbReference>
<dbReference type="RefSeq" id="XP_013241844.1">
    <property type="nucleotide sequence ID" value="XM_013386390.1"/>
</dbReference>
<keyword evidence="1" id="KW-0479">Metal-binding</keyword>
<evidence type="ECO:0000256" key="2">
    <source>
        <dbReference type="ARBA" id="ARBA00022833"/>
    </source>
</evidence>
<keyword evidence="3" id="KW-0560">Oxidoreductase</keyword>
<protein>
    <recommendedName>
        <fullName evidence="4">Alcohol dehydrogenase-like N-terminal domain-containing protein</fullName>
    </recommendedName>
</protein>
<evidence type="ECO:0000256" key="1">
    <source>
        <dbReference type="ARBA" id="ARBA00022723"/>
    </source>
</evidence>
<sequence length="161" mass="17219">MVLGHEPVGVVEQVAPKLTSVKVGDRVGWGLYGVLVHAGVQPFGCIGIVGVSGPGPFAIQFAAKMGCKVAIFSGTMSKNDWEMQLGANNFVFLKETPDFNGDFKMLNASIVLQGLRIIGTLAAERPLQTDMLEFSARHHIKPMIEALPMDAGGINNGIERL</sequence>
<dbReference type="HOGENOM" id="CLU_1644896_0_0_1"/>
<reference evidence="5 6" key="1">
    <citation type="submission" date="2014-05" db="EMBL/GenBank/DDBJ databases">
        <title>Draft genome sequence of a rare smut relative, Tilletiaria anomala UBC 951.</title>
        <authorList>
            <consortium name="DOE Joint Genome Institute"/>
            <person name="Toome M."/>
            <person name="Kuo A."/>
            <person name="Henrissat B."/>
            <person name="Lipzen A."/>
            <person name="Tritt A."/>
            <person name="Yoshinaga Y."/>
            <person name="Zane M."/>
            <person name="Barry K."/>
            <person name="Grigoriev I.V."/>
            <person name="Spatafora J.W."/>
            <person name="Aimea M.C."/>
        </authorList>
    </citation>
    <scope>NUCLEOTIDE SEQUENCE [LARGE SCALE GENOMIC DNA]</scope>
    <source>
        <strain evidence="5 6">UBC 951</strain>
    </source>
</reference>
<feature type="domain" description="Alcohol dehydrogenase-like N-terminal" evidence="4">
    <location>
        <begin position="1"/>
        <end position="28"/>
    </location>
</feature>
<dbReference type="Gene3D" id="3.40.50.720">
    <property type="entry name" value="NAD(P)-binding Rossmann-like Domain"/>
    <property type="match status" value="2"/>
</dbReference>
<dbReference type="OrthoDB" id="1879366at2759"/>
<evidence type="ECO:0000256" key="3">
    <source>
        <dbReference type="ARBA" id="ARBA00023002"/>
    </source>
</evidence>
<dbReference type="Proteomes" id="UP000027361">
    <property type="component" value="Unassembled WGS sequence"/>
</dbReference>
<name>A0A066VND7_TILAU</name>
<dbReference type="GO" id="GO:0016616">
    <property type="term" value="F:oxidoreductase activity, acting on the CH-OH group of donors, NAD or NADP as acceptor"/>
    <property type="evidence" value="ECO:0007669"/>
    <property type="project" value="InterPro"/>
</dbReference>
<dbReference type="Gene3D" id="3.90.180.10">
    <property type="entry name" value="Medium-chain alcohol dehydrogenases, catalytic domain"/>
    <property type="match status" value="2"/>
</dbReference>
<dbReference type="InterPro" id="IPR011032">
    <property type="entry name" value="GroES-like_sf"/>
</dbReference>
<dbReference type="GeneID" id="25265696"/>
<dbReference type="GO" id="GO:0046872">
    <property type="term" value="F:metal ion binding"/>
    <property type="evidence" value="ECO:0007669"/>
    <property type="project" value="UniProtKB-KW"/>
</dbReference>
<accession>A0A066VND7</accession>
<dbReference type="SUPFAM" id="SSF50129">
    <property type="entry name" value="GroES-like"/>
    <property type="match status" value="1"/>
</dbReference>
<dbReference type="EMBL" id="JMSN01000076">
    <property type="protein sequence ID" value="KDN41788.1"/>
    <property type="molecule type" value="Genomic_DNA"/>
</dbReference>
<dbReference type="Pfam" id="PF08240">
    <property type="entry name" value="ADH_N"/>
    <property type="match status" value="1"/>
</dbReference>
<dbReference type="InParanoid" id="A0A066VND7"/>